<dbReference type="PANTHER" id="PTHR32309">
    <property type="entry name" value="TYROSINE-PROTEIN KINASE"/>
    <property type="match status" value="1"/>
</dbReference>
<dbReference type="RefSeq" id="WP_146439619.1">
    <property type="nucleotide sequence ID" value="NZ_SJPL01000001.1"/>
</dbReference>
<evidence type="ECO:0000256" key="1">
    <source>
        <dbReference type="SAM" id="Coils"/>
    </source>
</evidence>
<sequence>MSGLIDRCVVVRRNQAYDQFAPLGLRDLIAACLRYWPSILALAFLIFATSIVVILLLPAKFDSQGQLLVRLGRGSVALDPTTSLTPTVSLQESRASQVNSVREMLRSRALAERVVREIGAQRMMEPHSRLSRWIQSAMQSVAASLPKSPPSGDGEMTEEQVAAQLEMEQACKTLESMLDVYSAPDVYTVNLGVRSESPFLSRDVLNAVMQQYQAYHVEAHQSDGSVEFFDQESEQAFALAADAKKRLAETKTEMGVVEIEAAKSSLVGLISQVDRDLLSTESEIASLRSELDQLDQEIAVLPAEIESETISGIPKATGDSMRQTLYGLEVEYKELTSKLKSNHPKVRALKEQLDSATEIAASEVGERPQTRVALNPIRQQLELTKRTTTSRLSGLQSKKKTLLESKQQLKLQLATLNKDEAALAKLSWEASLAEADYMRAAENRDRARRVAELDREKVSEISIIQPATLSLKKATPSRGVLVVLAAMMSMGLAVGQAVLRGLFDVSGDIDSNNAVGRGESSSGRDAPTEGHQGHSVHEPVHDGAEVHDSTGDIEDTESKDDQVVGLPR</sequence>
<feature type="coiled-coil region" evidence="1">
    <location>
        <begin position="392"/>
        <end position="419"/>
    </location>
</feature>
<dbReference type="GO" id="GO:0005886">
    <property type="term" value="C:plasma membrane"/>
    <property type="evidence" value="ECO:0007669"/>
    <property type="project" value="TreeGrafter"/>
</dbReference>
<organism evidence="4 5">
    <name type="scientific">Crateriforma conspicua</name>
    <dbReference type="NCBI Taxonomy" id="2527996"/>
    <lineage>
        <taxon>Bacteria</taxon>
        <taxon>Pseudomonadati</taxon>
        <taxon>Planctomycetota</taxon>
        <taxon>Planctomycetia</taxon>
        <taxon>Planctomycetales</taxon>
        <taxon>Planctomycetaceae</taxon>
        <taxon>Crateriforma</taxon>
    </lineage>
</organism>
<gene>
    <name evidence="4" type="ORF">Pan14r_34070</name>
</gene>
<keyword evidence="3" id="KW-1133">Transmembrane helix</keyword>
<dbReference type="OrthoDB" id="231018at2"/>
<dbReference type="Proteomes" id="UP000317238">
    <property type="component" value="Unassembled WGS sequence"/>
</dbReference>
<dbReference type="InterPro" id="IPR050445">
    <property type="entry name" value="Bact_polysacc_biosynth/exp"/>
</dbReference>
<keyword evidence="5" id="KW-1185">Reference proteome</keyword>
<feature type="transmembrane region" description="Helical" evidence="3">
    <location>
        <begin position="35"/>
        <end position="57"/>
    </location>
</feature>
<dbReference type="GO" id="GO:0004713">
    <property type="term" value="F:protein tyrosine kinase activity"/>
    <property type="evidence" value="ECO:0007669"/>
    <property type="project" value="TreeGrafter"/>
</dbReference>
<feature type="coiled-coil region" evidence="1">
    <location>
        <begin position="270"/>
        <end position="304"/>
    </location>
</feature>
<evidence type="ECO:0000256" key="3">
    <source>
        <dbReference type="SAM" id="Phobius"/>
    </source>
</evidence>
<keyword evidence="1" id="KW-0175">Coiled coil</keyword>
<name>A0A5C5Y5Y3_9PLAN</name>
<keyword evidence="3" id="KW-0472">Membrane</keyword>
<accession>A0A5C5Y5Y3</accession>
<dbReference type="EMBL" id="SJPL01000001">
    <property type="protein sequence ID" value="TWT71097.1"/>
    <property type="molecule type" value="Genomic_DNA"/>
</dbReference>
<feature type="compositionally biased region" description="Polar residues" evidence="2">
    <location>
        <begin position="513"/>
        <end position="523"/>
    </location>
</feature>
<evidence type="ECO:0000256" key="2">
    <source>
        <dbReference type="SAM" id="MobiDB-lite"/>
    </source>
</evidence>
<dbReference type="PANTHER" id="PTHR32309:SF13">
    <property type="entry name" value="FERRIC ENTEROBACTIN TRANSPORT PROTEIN FEPE"/>
    <property type="match status" value="1"/>
</dbReference>
<feature type="compositionally biased region" description="Basic and acidic residues" evidence="2">
    <location>
        <begin position="526"/>
        <end position="550"/>
    </location>
</feature>
<dbReference type="AlphaFoldDB" id="A0A5C5Y5Y3"/>
<evidence type="ECO:0000313" key="5">
    <source>
        <dbReference type="Proteomes" id="UP000317238"/>
    </source>
</evidence>
<keyword evidence="3" id="KW-0812">Transmembrane</keyword>
<protein>
    <submittedName>
        <fullName evidence="4">Chain length determinant protein</fullName>
    </submittedName>
</protein>
<proteinExistence type="predicted"/>
<feature type="region of interest" description="Disordered" evidence="2">
    <location>
        <begin position="513"/>
        <end position="568"/>
    </location>
</feature>
<evidence type="ECO:0000313" key="4">
    <source>
        <dbReference type="EMBL" id="TWT71097.1"/>
    </source>
</evidence>
<comment type="caution">
    <text evidence="4">The sequence shown here is derived from an EMBL/GenBank/DDBJ whole genome shotgun (WGS) entry which is preliminary data.</text>
</comment>
<reference evidence="4 5" key="1">
    <citation type="submission" date="2019-02" db="EMBL/GenBank/DDBJ databases">
        <title>Deep-cultivation of Planctomycetes and their phenomic and genomic characterization uncovers novel biology.</title>
        <authorList>
            <person name="Wiegand S."/>
            <person name="Jogler M."/>
            <person name="Boedeker C."/>
            <person name="Pinto D."/>
            <person name="Vollmers J."/>
            <person name="Rivas-Marin E."/>
            <person name="Kohn T."/>
            <person name="Peeters S.H."/>
            <person name="Heuer A."/>
            <person name="Rast P."/>
            <person name="Oberbeckmann S."/>
            <person name="Bunk B."/>
            <person name="Jeske O."/>
            <person name="Meyerdierks A."/>
            <person name="Storesund J.E."/>
            <person name="Kallscheuer N."/>
            <person name="Luecker S."/>
            <person name="Lage O.M."/>
            <person name="Pohl T."/>
            <person name="Merkel B.J."/>
            <person name="Hornburger P."/>
            <person name="Mueller R.-W."/>
            <person name="Bruemmer F."/>
            <person name="Labrenz M."/>
            <person name="Spormann A.M."/>
            <person name="Op Den Camp H."/>
            <person name="Overmann J."/>
            <person name="Amann R."/>
            <person name="Jetten M.S.M."/>
            <person name="Mascher T."/>
            <person name="Medema M.H."/>
            <person name="Devos D.P."/>
            <person name="Kaster A.-K."/>
            <person name="Ovreas L."/>
            <person name="Rohde M."/>
            <person name="Galperin M.Y."/>
            <person name="Jogler C."/>
        </authorList>
    </citation>
    <scope>NUCLEOTIDE SEQUENCE [LARGE SCALE GENOMIC DNA]</scope>
    <source>
        <strain evidence="4 5">Pan14r</strain>
    </source>
</reference>